<keyword evidence="6" id="KW-0934">Plastid</keyword>
<dbReference type="HAMAP" id="MF_00514">
    <property type="entry name" value="Ribosomal_bL35"/>
    <property type="match status" value="1"/>
</dbReference>
<dbReference type="EMBL" id="KX284728">
    <property type="protein sequence ID" value="ASK39717.1"/>
    <property type="molecule type" value="Genomic_DNA"/>
</dbReference>
<dbReference type="FunFam" id="4.10.410.60:FF:000001">
    <property type="entry name" value="50S ribosomal protein L35"/>
    <property type="match status" value="1"/>
</dbReference>
<reference evidence="7" key="3">
    <citation type="submission" date="2017-07" db="EMBL/GenBank/DDBJ databases">
        <authorList>
            <person name="Sun Z.S."/>
            <person name="Albrecht U."/>
            <person name="Echele G."/>
            <person name="Lee C.C."/>
        </authorList>
    </citation>
    <scope>NUCLEOTIDE SEQUENCE</scope>
</reference>
<evidence type="ECO:0000256" key="1">
    <source>
        <dbReference type="ARBA" id="ARBA00006598"/>
    </source>
</evidence>
<dbReference type="NCBIfam" id="TIGR00001">
    <property type="entry name" value="rpmI_bact"/>
    <property type="match status" value="1"/>
</dbReference>
<dbReference type="PANTHER" id="PTHR33343:SF1">
    <property type="entry name" value="LARGE RIBOSOMAL SUBUNIT PROTEIN BL35M"/>
    <property type="match status" value="1"/>
</dbReference>
<evidence type="ECO:0000256" key="2">
    <source>
        <dbReference type="ARBA" id="ARBA00022980"/>
    </source>
</evidence>
<dbReference type="Pfam" id="PF01632">
    <property type="entry name" value="Ribosomal_L35p"/>
    <property type="match status" value="1"/>
</dbReference>
<evidence type="ECO:0000256" key="5">
    <source>
        <dbReference type="SAM" id="MobiDB-lite"/>
    </source>
</evidence>
<evidence type="ECO:0000313" key="7">
    <source>
        <dbReference type="EMBL" id="ASK39717.1"/>
    </source>
</evidence>
<comment type="similarity">
    <text evidence="1 4">Belongs to the bacterial ribosomal protein bL35 family.</text>
</comment>
<feature type="compositionally biased region" description="Basic residues" evidence="5">
    <location>
        <begin position="22"/>
        <end position="43"/>
    </location>
</feature>
<keyword evidence="2 4" id="KW-0689">Ribosomal protein</keyword>
<dbReference type="Gene3D" id="4.10.410.60">
    <property type="match status" value="1"/>
</dbReference>
<dbReference type="InterPro" id="IPR037229">
    <property type="entry name" value="Ribosomal_bL35_sf"/>
</dbReference>
<sequence length="64" mass="7325">MPKLKTSKSILKRFKITNTNKTIRKRAGKSHKLEKKSSNRKNKLSNTAVVCNKYSKSIIANIHL</sequence>
<dbReference type="InterPro" id="IPR021137">
    <property type="entry name" value="Ribosomal_bL35-like"/>
</dbReference>
<dbReference type="PROSITE" id="PS00936">
    <property type="entry name" value="RIBOSOMAL_L35"/>
    <property type="match status" value="1"/>
</dbReference>
<dbReference type="PRINTS" id="PR00064">
    <property type="entry name" value="RIBOSOMALL35"/>
</dbReference>
<evidence type="ECO:0000256" key="3">
    <source>
        <dbReference type="ARBA" id="ARBA00023274"/>
    </source>
</evidence>
<dbReference type="GO" id="GO:0015934">
    <property type="term" value="C:large ribosomal subunit"/>
    <property type="evidence" value="ECO:0007669"/>
    <property type="project" value="TreeGrafter"/>
</dbReference>
<dbReference type="GO" id="GO:0003735">
    <property type="term" value="F:structural constituent of ribosome"/>
    <property type="evidence" value="ECO:0007669"/>
    <property type="project" value="InterPro"/>
</dbReference>
<dbReference type="SUPFAM" id="SSF143034">
    <property type="entry name" value="L35p-like"/>
    <property type="match status" value="1"/>
</dbReference>
<protein>
    <recommendedName>
        <fullName evidence="4">50S ribosomal protein L35</fullName>
    </recommendedName>
</protein>
<feature type="region of interest" description="Disordered" evidence="5">
    <location>
        <begin position="17"/>
        <end position="45"/>
    </location>
</feature>
<geneLocation type="plastid" evidence="6"/>
<gene>
    <name evidence="6" type="primary">rpl35</name>
    <name evidence="7" type="ORF">Rhodc_185</name>
</gene>
<dbReference type="EMBL" id="KY709212">
    <property type="protein sequence ID" value="ARO91388.1"/>
    <property type="molecule type" value="Genomic_DNA"/>
</dbReference>
<dbReference type="InterPro" id="IPR001706">
    <property type="entry name" value="Ribosomal_bL35"/>
</dbReference>
<dbReference type="InterPro" id="IPR018265">
    <property type="entry name" value="Ribosomal_bL35_CS"/>
</dbReference>
<evidence type="ECO:0000313" key="6">
    <source>
        <dbReference type="EMBL" id="ARO91388.1"/>
    </source>
</evidence>
<keyword evidence="6" id="KW-0150">Chloroplast</keyword>
<reference evidence="6" key="2">
    <citation type="submission" date="2017-03" db="EMBL/GenBank/DDBJ databases">
        <title>The new red algal subphylum Proteorhodophytina comprises the largest and most divergent plastid genomes known.</title>
        <authorList>
            <person name="Munoz-Gomez S.A."/>
            <person name="Mejia-Franco F.G."/>
            <person name="Durnin K."/>
            <person name="Morgan C."/>
            <person name="Grisdale C.J."/>
            <person name="Archibald J.M."/>
            <person name="Slamovits C.H."/>
        </authorList>
    </citation>
    <scope>NUCLEOTIDE SEQUENCE</scope>
    <source>
        <strain evidence="6">UTEX LB2715</strain>
    </source>
</reference>
<keyword evidence="3 4" id="KW-0687">Ribonucleoprotein</keyword>
<proteinExistence type="inferred from homology"/>
<name>A0A1X9PV67_9RHOD</name>
<dbReference type="GO" id="GO:0006412">
    <property type="term" value="P:translation"/>
    <property type="evidence" value="ECO:0007669"/>
    <property type="project" value="InterPro"/>
</dbReference>
<dbReference type="PANTHER" id="PTHR33343">
    <property type="entry name" value="54S RIBOSOMAL PROTEIN BL35M"/>
    <property type="match status" value="1"/>
</dbReference>
<evidence type="ECO:0000256" key="4">
    <source>
        <dbReference type="RuleBase" id="RU000568"/>
    </source>
</evidence>
<reference evidence="7" key="1">
    <citation type="journal article" date="2016" name="BMC Biol.">
        <title>Parallel evolution of highly conserved plastid genome architecture in red seaweeds and seed plants.</title>
        <authorList>
            <person name="Lee J."/>
            <person name="Cho C.H."/>
            <person name="Park S.I."/>
            <person name="Choi J.W."/>
            <person name="Song H.S."/>
            <person name="West J.A."/>
            <person name="Bhattacharya D."/>
            <person name="Yoon H.S."/>
        </authorList>
    </citation>
    <scope>NUCLEOTIDE SEQUENCE</scope>
</reference>
<accession>A0A1X9PV67</accession>
<dbReference type="AlphaFoldDB" id="A0A1X9PV67"/>
<organism evidence="6">
    <name type="scientific">Rhodochaete parvula</name>
    <dbReference type="NCBI Taxonomy" id="110510"/>
    <lineage>
        <taxon>Eukaryota</taxon>
        <taxon>Rhodophyta</taxon>
        <taxon>Compsopogonophyceae</taxon>
        <taxon>Rhodochaetales</taxon>
        <taxon>Rhodochaetaceae</taxon>
        <taxon>Rhodochaete</taxon>
    </lineage>
</organism>